<dbReference type="PROSITE" id="PS51123">
    <property type="entry name" value="OMPA_2"/>
    <property type="match status" value="1"/>
</dbReference>
<dbReference type="Pfam" id="PF04972">
    <property type="entry name" value="BON"/>
    <property type="match status" value="2"/>
</dbReference>
<feature type="region of interest" description="Disordered" evidence="2">
    <location>
        <begin position="42"/>
        <end position="250"/>
    </location>
</feature>
<reference evidence="6" key="1">
    <citation type="submission" date="2024-01" db="EMBL/GenBank/DDBJ databases">
        <title>Bank of Algae and Cyanobacteria of the Azores (BACA) strain genomes.</title>
        <authorList>
            <person name="Luz R."/>
            <person name="Cordeiro R."/>
            <person name="Fonseca A."/>
            <person name="Goncalves V."/>
        </authorList>
    </citation>
    <scope>NUCLEOTIDE SEQUENCE</scope>
    <source>
        <strain evidence="6">BACA0141</strain>
    </source>
</reference>
<dbReference type="GO" id="GO:0016020">
    <property type="term" value="C:membrane"/>
    <property type="evidence" value="ECO:0007669"/>
    <property type="project" value="UniProtKB-UniRule"/>
</dbReference>
<feature type="domain" description="OmpA-like" evidence="5">
    <location>
        <begin position="970"/>
        <end position="1085"/>
    </location>
</feature>
<accession>A0AAW9PUF7</accession>
<evidence type="ECO:0000259" key="5">
    <source>
        <dbReference type="PROSITE" id="PS51123"/>
    </source>
</evidence>
<dbReference type="InterPro" id="IPR007055">
    <property type="entry name" value="BON_dom"/>
</dbReference>
<comment type="caution">
    <text evidence="6">The sequence shown here is derived from an EMBL/GenBank/DDBJ whole genome shotgun (WGS) entry which is preliminary data.</text>
</comment>
<feature type="compositionally biased region" description="Polar residues" evidence="2">
    <location>
        <begin position="136"/>
        <end position="157"/>
    </location>
</feature>
<dbReference type="SUPFAM" id="SSF103088">
    <property type="entry name" value="OmpA-like"/>
    <property type="match status" value="1"/>
</dbReference>
<feature type="transmembrane region" description="Helical" evidence="3">
    <location>
        <begin position="805"/>
        <end position="824"/>
    </location>
</feature>
<dbReference type="CDD" id="cd07185">
    <property type="entry name" value="OmpA_C-like"/>
    <property type="match status" value="1"/>
</dbReference>
<proteinExistence type="predicted"/>
<evidence type="ECO:0000256" key="1">
    <source>
        <dbReference type="PROSITE-ProRule" id="PRU00473"/>
    </source>
</evidence>
<feature type="domain" description="BON" evidence="4">
    <location>
        <begin position="906"/>
        <end position="974"/>
    </location>
</feature>
<keyword evidence="1 3" id="KW-0472">Membrane</keyword>
<dbReference type="RefSeq" id="WP_330481642.1">
    <property type="nucleotide sequence ID" value="NZ_JAZBJZ010000001.1"/>
</dbReference>
<feature type="compositionally biased region" description="Basic and acidic residues" evidence="2">
    <location>
        <begin position="360"/>
        <end position="375"/>
    </location>
</feature>
<dbReference type="Pfam" id="PF00691">
    <property type="entry name" value="OmpA"/>
    <property type="match status" value="1"/>
</dbReference>
<feature type="compositionally biased region" description="Polar residues" evidence="2">
    <location>
        <begin position="67"/>
        <end position="80"/>
    </location>
</feature>
<keyword evidence="7" id="KW-1185">Reference proteome</keyword>
<evidence type="ECO:0000256" key="3">
    <source>
        <dbReference type="SAM" id="Phobius"/>
    </source>
</evidence>
<feature type="compositionally biased region" description="Polar residues" evidence="2">
    <location>
        <begin position="50"/>
        <end position="60"/>
    </location>
</feature>
<protein>
    <submittedName>
        <fullName evidence="6">BON domain-containing protein</fullName>
    </submittedName>
</protein>
<dbReference type="Gene3D" id="3.30.1330.60">
    <property type="entry name" value="OmpA-like domain"/>
    <property type="match status" value="1"/>
</dbReference>
<keyword evidence="3" id="KW-1133">Transmembrane helix</keyword>
<dbReference type="EMBL" id="JAZBJZ010000001">
    <property type="protein sequence ID" value="MEE3715219.1"/>
    <property type="molecule type" value="Genomic_DNA"/>
</dbReference>
<dbReference type="InterPro" id="IPR006665">
    <property type="entry name" value="OmpA-like"/>
</dbReference>
<dbReference type="PROSITE" id="PS50914">
    <property type="entry name" value="BON"/>
    <property type="match status" value="1"/>
</dbReference>
<feature type="compositionally biased region" description="Basic and acidic residues" evidence="2">
    <location>
        <begin position="182"/>
        <end position="229"/>
    </location>
</feature>
<name>A0AAW9PUF7_9CYAN</name>
<gene>
    <name evidence="6" type="ORF">V2H45_00510</name>
</gene>
<dbReference type="InterPro" id="IPR036737">
    <property type="entry name" value="OmpA-like_sf"/>
</dbReference>
<organism evidence="6 7">
    <name type="scientific">Tumidithrix elongata BACA0141</name>
    <dbReference type="NCBI Taxonomy" id="2716417"/>
    <lineage>
        <taxon>Bacteria</taxon>
        <taxon>Bacillati</taxon>
        <taxon>Cyanobacteriota</taxon>
        <taxon>Cyanophyceae</taxon>
        <taxon>Pseudanabaenales</taxon>
        <taxon>Pseudanabaenaceae</taxon>
        <taxon>Tumidithrix</taxon>
        <taxon>Tumidithrix elongata</taxon>
    </lineage>
</organism>
<dbReference type="AlphaFoldDB" id="A0AAW9PUF7"/>
<dbReference type="Gene3D" id="3.40.1520.20">
    <property type="match status" value="1"/>
</dbReference>
<dbReference type="Proteomes" id="UP001333818">
    <property type="component" value="Unassembled WGS sequence"/>
</dbReference>
<evidence type="ECO:0000256" key="2">
    <source>
        <dbReference type="SAM" id="MobiDB-lite"/>
    </source>
</evidence>
<evidence type="ECO:0000313" key="7">
    <source>
        <dbReference type="Proteomes" id="UP001333818"/>
    </source>
</evidence>
<evidence type="ECO:0000259" key="4">
    <source>
        <dbReference type="PROSITE" id="PS50914"/>
    </source>
</evidence>
<keyword evidence="3" id="KW-0812">Transmembrane</keyword>
<feature type="compositionally biased region" description="Polar residues" evidence="2">
    <location>
        <begin position="168"/>
        <end position="178"/>
    </location>
</feature>
<feature type="region of interest" description="Disordered" evidence="2">
    <location>
        <begin position="355"/>
        <end position="375"/>
    </location>
</feature>
<sequence length="1086" mass="121042">MTKEFPNKTFESDAQQDPDSLDSLENLLRLLADLSIIDRAKREKAAAEIQKTTLPNSENPNARLPNSKISRSIPQNSETSNAEHSKSNFSEQSNSGDSNGNGQDYRRDRLREVPNTNSSRLSKLGISDDLAPIQKAEQNLRTSAPSNTRNASGNGQDYQRDRLRESPSAASSRVSKLTANDFGRDDLQSSEPPPRKTSERRDSEQRDSEQRDLERRNLEQGDLEQRDTGHSNGNGQRDRRSEIPAAPMVAEQNSYRDRIKKILAMPVQSDSSFLEKLQNAKLDSDASPAIPSLLDDIKFLEIPSIQPEKIPADLTSPTEVPQKPVQIPQLETQSNISPESDLGTFRHLSKLLGDLNGLDSTKKPEDTSIPPEKPKAADETAQLQVLQNILVEPELVQVRNFLETVELKLTTLEHQVNDPALELKLKELETQMSDTSEIGDMQRKMAEMASQQTNLLTNFPTELANLRQRLMEVEQNLYEPEQLVNLLMPVIVELLNRKISESKEDISQAIVPIIDSVIHQRTQEDKVAMSNALAEIIPAAISQQIQNSPKEIAKAIGPEIGAAIQEQIRLDKDVIANALAPEMGAAIKQQILLERDAMVDALYPVIGNTISKYLSEAIRAINERVERTFSLEGMQRKMRAKMQGVSEAELILKESMPYEVQAVFLIQKDSGLVMVDLQKRSDDPEFPALESDMVAGMLTAIRTFVNDCIARSGNVSELDEIDYGGSKIVLEVAGYCYLAVVIQGEPDKKFILKIRNTLSELIQKHDKWIEQFDGDSSTIPSAVYKLLQPLLDKPDPEKSTKSNRGLLIVGFVVLGLILVPWGFYQYRNGVDRRLEAKTTNAIASTPELAVYRLNVAANGERLQLSGQLPNQYLRDRAAQVTQRVILAENPQLTIDNQIFAVDVPPDPVLAAAEVQRVTALLNQTAGTAIATSFKVDKITITGKVTEPAIADRITQALAQIPGVKYITNTVTIQPPELTTRIYFYTGLADLRPEDTVRILEVTAFLERYPSYNLKILGRSDPIGDPFSNQQLASDRGQSVYNALVQRGIDRKRLQVIGLDYHLSSTDPKEPLWMARRVEFVPVLSVR</sequence>
<evidence type="ECO:0000313" key="6">
    <source>
        <dbReference type="EMBL" id="MEE3715219.1"/>
    </source>
</evidence>
<feature type="compositionally biased region" description="Polar residues" evidence="2">
    <location>
        <begin position="87"/>
        <end position="102"/>
    </location>
</feature>